<dbReference type="Proteomes" id="UP001521184">
    <property type="component" value="Unassembled WGS sequence"/>
</dbReference>
<reference evidence="2 3" key="1">
    <citation type="journal article" date="2023" name="Plant Dis.">
        <title>First Report of Diplodia intermedia Causing Canker and Dieback Diseases on Apple Trees in Canada.</title>
        <authorList>
            <person name="Ellouze W."/>
            <person name="Ilyukhin E."/>
            <person name="Sulman M."/>
            <person name="Ali S."/>
        </authorList>
    </citation>
    <scope>NUCLEOTIDE SEQUENCE [LARGE SCALE GENOMIC DNA]</scope>
    <source>
        <strain evidence="2 3">M45-28</strain>
    </source>
</reference>
<organism evidence="2 3">
    <name type="scientific">Diplodia intermedia</name>
    <dbReference type="NCBI Taxonomy" id="856260"/>
    <lineage>
        <taxon>Eukaryota</taxon>
        <taxon>Fungi</taxon>
        <taxon>Dikarya</taxon>
        <taxon>Ascomycota</taxon>
        <taxon>Pezizomycotina</taxon>
        <taxon>Dothideomycetes</taxon>
        <taxon>Dothideomycetes incertae sedis</taxon>
        <taxon>Botryosphaeriales</taxon>
        <taxon>Botryosphaeriaceae</taxon>
        <taxon>Diplodia</taxon>
    </lineage>
</organism>
<dbReference type="EMBL" id="JAKEKT020000102">
    <property type="protein sequence ID" value="KAL1636389.1"/>
    <property type="molecule type" value="Genomic_DNA"/>
</dbReference>
<feature type="compositionally biased region" description="Basic and acidic residues" evidence="1">
    <location>
        <begin position="54"/>
        <end position="71"/>
    </location>
</feature>
<evidence type="ECO:0000313" key="3">
    <source>
        <dbReference type="Proteomes" id="UP001521184"/>
    </source>
</evidence>
<comment type="caution">
    <text evidence="2">The sequence shown here is derived from an EMBL/GenBank/DDBJ whole genome shotgun (WGS) entry which is preliminary data.</text>
</comment>
<accession>A0ABR3TA18</accession>
<evidence type="ECO:0000256" key="1">
    <source>
        <dbReference type="SAM" id="MobiDB-lite"/>
    </source>
</evidence>
<proteinExistence type="predicted"/>
<dbReference type="PANTHER" id="PTHR36452">
    <property type="entry name" value="CHROMOSOME 12, WHOLE GENOME SHOTGUN SEQUENCE"/>
    <property type="match status" value="1"/>
</dbReference>
<evidence type="ECO:0000313" key="2">
    <source>
        <dbReference type="EMBL" id="KAL1636389.1"/>
    </source>
</evidence>
<keyword evidence="3" id="KW-1185">Reference proteome</keyword>
<dbReference type="InterPro" id="IPR012808">
    <property type="entry name" value="CHP02453"/>
</dbReference>
<gene>
    <name evidence="2" type="ORF">SLS58_009808</name>
</gene>
<feature type="region of interest" description="Disordered" evidence="1">
    <location>
        <begin position="1"/>
        <end position="141"/>
    </location>
</feature>
<dbReference type="Pfam" id="PF09365">
    <property type="entry name" value="DUF2461"/>
    <property type="match status" value="1"/>
</dbReference>
<dbReference type="PANTHER" id="PTHR36452:SF1">
    <property type="entry name" value="DUF2461 DOMAIN-CONTAINING PROTEIN"/>
    <property type="match status" value="1"/>
</dbReference>
<name>A0ABR3TA18_9PEZI</name>
<sequence length="268" mass="29980">MPRRSLRQSAGAASKRPSSPQSTPARQSKRSRVSARSKATPTKSQYFEQELDEDPGRDQSEPGHTLAKDESGYEDEDATGIGSSTGSDDAEDDAYSSDERPASKKRGRPQKPARATKAAAAGGKKGKEMWRTGVDTGLEPGTKLIIKKPKPRDAGDTPYTDDTIHPNTLLFLKDLARNNDREWLKMHDPDYRTSLKDFNSFVERLTEKVIEADDTIPELPTKDIVFRIYRDIRFSSDPTPYKVGNSHRRPARYTLTDSRRTLPPLGLF</sequence>
<protein>
    <submittedName>
        <fullName evidence="2">Uncharacterized protein</fullName>
    </submittedName>
</protein>